<keyword evidence="2" id="KW-0997">Cell inner membrane</keyword>
<dbReference type="InterPro" id="IPR026265">
    <property type="entry name" value="LptC"/>
</dbReference>
<keyword evidence="4" id="KW-1133">Transmembrane helix</keyword>
<dbReference type="PANTHER" id="PTHR37481:SF1">
    <property type="entry name" value="LIPOPOLYSACCHARIDE EXPORT SYSTEM PROTEIN LPTC"/>
    <property type="match status" value="1"/>
</dbReference>
<evidence type="ECO:0000256" key="5">
    <source>
        <dbReference type="ARBA" id="ARBA00023136"/>
    </source>
</evidence>
<sequence>MDARPLLRLSGMLLAIGALGYYGYGGWNTSNVKDTSDGRTPDYIVDGLALWQTGADGQLLQTATGRELIHRPSPERFELTQPDLRLYRNGQAMWRLTSQRANSSDPGSEAWFIGDVQAVRTLPDAAPLQLNTTRLRIEPQADKVSTPERVTIISTQGKMSGTGLSADLQGKHMQFSSAVEVTYAPAR</sequence>
<protein>
    <submittedName>
        <fullName evidence="6">LPS export ABC transporter protein LptC</fullName>
    </submittedName>
</protein>
<evidence type="ECO:0000256" key="1">
    <source>
        <dbReference type="ARBA" id="ARBA00022475"/>
    </source>
</evidence>
<dbReference type="InterPro" id="IPR010664">
    <property type="entry name" value="LipoPS_assembly_LptC-rel"/>
</dbReference>
<evidence type="ECO:0000313" key="6">
    <source>
        <dbReference type="EMBL" id="REH38721.1"/>
    </source>
</evidence>
<gene>
    <name evidence="6" type="ORF">DFR26_0882</name>
</gene>
<dbReference type="RefSeq" id="WP_116207754.1">
    <property type="nucleotide sequence ID" value="NZ_QUNR01000002.1"/>
</dbReference>
<dbReference type="InterPro" id="IPR052363">
    <property type="entry name" value="LPS_export_LptC"/>
</dbReference>
<dbReference type="GO" id="GO:0015221">
    <property type="term" value="F:lipopolysaccharide transmembrane transporter activity"/>
    <property type="evidence" value="ECO:0007669"/>
    <property type="project" value="InterPro"/>
</dbReference>
<keyword evidence="5" id="KW-0472">Membrane</keyword>
<dbReference type="AlphaFoldDB" id="A0A3E0H5A5"/>
<reference evidence="6 7" key="1">
    <citation type="submission" date="2018-08" db="EMBL/GenBank/DDBJ databases">
        <title>Genomic Encyclopedia of Type Strains, Phase IV (KMG-IV): sequencing the most valuable type-strain genomes for metagenomic binning, comparative biology and taxonomic classification.</title>
        <authorList>
            <person name="Goeker M."/>
        </authorList>
    </citation>
    <scope>NUCLEOTIDE SEQUENCE [LARGE SCALE GENOMIC DNA]</scope>
    <source>
        <strain evidence="6 7">DSM 26022</strain>
    </source>
</reference>
<dbReference type="Pfam" id="PF06835">
    <property type="entry name" value="LptC"/>
    <property type="match status" value="1"/>
</dbReference>
<dbReference type="GO" id="GO:0005886">
    <property type="term" value="C:plasma membrane"/>
    <property type="evidence" value="ECO:0007669"/>
    <property type="project" value="InterPro"/>
</dbReference>
<dbReference type="NCBIfam" id="TIGR04409">
    <property type="entry name" value="LptC_YrbK"/>
    <property type="match status" value="1"/>
</dbReference>
<dbReference type="PANTHER" id="PTHR37481">
    <property type="entry name" value="LIPOPOLYSACCHARIDE EXPORT SYSTEM PROTEIN LPTC"/>
    <property type="match status" value="1"/>
</dbReference>
<dbReference type="Proteomes" id="UP000256774">
    <property type="component" value="Unassembled WGS sequence"/>
</dbReference>
<accession>A0A3E0H5A5</accession>
<dbReference type="OrthoDB" id="6717529at2"/>
<dbReference type="GO" id="GO:0030288">
    <property type="term" value="C:outer membrane-bounded periplasmic space"/>
    <property type="evidence" value="ECO:0007669"/>
    <property type="project" value="TreeGrafter"/>
</dbReference>
<evidence type="ECO:0000256" key="4">
    <source>
        <dbReference type="ARBA" id="ARBA00022989"/>
    </source>
</evidence>
<evidence type="ECO:0000313" key="7">
    <source>
        <dbReference type="Proteomes" id="UP000256774"/>
    </source>
</evidence>
<dbReference type="EMBL" id="QUNR01000002">
    <property type="protein sequence ID" value="REH38721.1"/>
    <property type="molecule type" value="Genomic_DNA"/>
</dbReference>
<dbReference type="GO" id="GO:0017089">
    <property type="term" value="F:glycolipid transfer activity"/>
    <property type="evidence" value="ECO:0007669"/>
    <property type="project" value="TreeGrafter"/>
</dbReference>
<name>A0A3E0H5A5_9GAMM</name>
<dbReference type="Gene3D" id="2.60.450.10">
    <property type="entry name" value="Lipopolysaccharide (LPS) transport protein A like domain"/>
    <property type="match status" value="1"/>
</dbReference>
<keyword evidence="1" id="KW-1003">Cell membrane</keyword>
<evidence type="ECO:0000256" key="2">
    <source>
        <dbReference type="ARBA" id="ARBA00022519"/>
    </source>
</evidence>
<organism evidence="6 7">
    <name type="scientific">Paraperlucidibaca baekdonensis</name>
    <dbReference type="NCBI Taxonomy" id="748120"/>
    <lineage>
        <taxon>Bacteria</taxon>
        <taxon>Pseudomonadati</taxon>
        <taxon>Pseudomonadota</taxon>
        <taxon>Gammaproteobacteria</taxon>
        <taxon>Moraxellales</taxon>
        <taxon>Moraxellaceae</taxon>
        <taxon>Paraperlucidibaca</taxon>
    </lineage>
</organism>
<comment type="caution">
    <text evidence="6">The sequence shown here is derived from an EMBL/GenBank/DDBJ whole genome shotgun (WGS) entry which is preliminary data.</text>
</comment>
<proteinExistence type="predicted"/>
<keyword evidence="3" id="KW-0812">Transmembrane</keyword>
<keyword evidence="7" id="KW-1185">Reference proteome</keyword>
<evidence type="ECO:0000256" key="3">
    <source>
        <dbReference type="ARBA" id="ARBA00022692"/>
    </source>
</evidence>